<gene>
    <name evidence="1" type="ORF">FCALED_LOCUS543</name>
</gene>
<name>A0A9N8V7L0_9GLOM</name>
<evidence type="ECO:0000313" key="2">
    <source>
        <dbReference type="Proteomes" id="UP000789570"/>
    </source>
</evidence>
<sequence>MKPKAKIEARDLFCVKRSILFREKGTYYAQSYSVFTSNIDRFLSTEKQEMKLKSEAKSEN</sequence>
<keyword evidence="2" id="KW-1185">Reference proteome</keyword>
<dbReference type="AlphaFoldDB" id="A0A9N8V7L0"/>
<comment type="caution">
    <text evidence="1">The sequence shown here is derived from an EMBL/GenBank/DDBJ whole genome shotgun (WGS) entry which is preliminary data.</text>
</comment>
<accession>A0A9N8V7L0</accession>
<proteinExistence type="predicted"/>
<dbReference type="EMBL" id="CAJVPQ010000053">
    <property type="protein sequence ID" value="CAG8441136.1"/>
    <property type="molecule type" value="Genomic_DNA"/>
</dbReference>
<organism evidence="1 2">
    <name type="scientific">Funneliformis caledonium</name>
    <dbReference type="NCBI Taxonomy" id="1117310"/>
    <lineage>
        <taxon>Eukaryota</taxon>
        <taxon>Fungi</taxon>
        <taxon>Fungi incertae sedis</taxon>
        <taxon>Mucoromycota</taxon>
        <taxon>Glomeromycotina</taxon>
        <taxon>Glomeromycetes</taxon>
        <taxon>Glomerales</taxon>
        <taxon>Glomeraceae</taxon>
        <taxon>Funneliformis</taxon>
    </lineage>
</organism>
<evidence type="ECO:0000313" key="1">
    <source>
        <dbReference type="EMBL" id="CAG8441136.1"/>
    </source>
</evidence>
<dbReference type="Proteomes" id="UP000789570">
    <property type="component" value="Unassembled WGS sequence"/>
</dbReference>
<protein>
    <submittedName>
        <fullName evidence="1">2433_t:CDS:1</fullName>
    </submittedName>
</protein>
<reference evidence="1" key="1">
    <citation type="submission" date="2021-06" db="EMBL/GenBank/DDBJ databases">
        <authorList>
            <person name="Kallberg Y."/>
            <person name="Tangrot J."/>
            <person name="Rosling A."/>
        </authorList>
    </citation>
    <scope>NUCLEOTIDE SEQUENCE</scope>
    <source>
        <strain evidence="1">UK204</strain>
    </source>
</reference>